<feature type="region of interest" description="Disordered" evidence="1">
    <location>
        <begin position="1"/>
        <end position="21"/>
    </location>
</feature>
<evidence type="ECO:0000313" key="3">
    <source>
        <dbReference type="Proteomes" id="UP001596203"/>
    </source>
</evidence>
<comment type="caution">
    <text evidence="2">The sequence shown here is derived from an EMBL/GenBank/DDBJ whole genome shotgun (WGS) entry which is preliminary data.</text>
</comment>
<sequence length="201" mass="22255">MSAPTTIPPAPPAPTERPNRDLVSSWHLGSMERYLDLTARHRVAEYAVRADQLIAEGADHKAVMQALGAAEYLAPADERHLHIARTDAYAELHRLRGWYRYTTERGEHAVSADAVRTPDQGDVGRYYVMSPFMWGPYLVKDRDTGTVMTQVPERAPADEWIARAEGTWGSEPVAVQPAPASNLHWSERSIETVDVLAGVAA</sequence>
<evidence type="ECO:0000256" key="1">
    <source>
        <dbReference type="SAM" id="MobiDB-lite"/>
    </source>
</evidence>
<evidence type="ECO:0000313" key="2">
    <source>
        <dbReference type="EMBL" id="MFC6017768.1"/>
    </source>
</evidence>
<protein>
    <submittedName>
        <fullName evidence="2">Uncharacterized protein</fullName>
    </submittedName>
</protein>
<dbReference type="RefSeq" id="WP_377422281.1">
    <property type="nucleotide sequence ID" value="NZ_JBHSPR010000010.1"/>
</dbReference>
<accession>A0ABW1KBS5</accession>
<reference evidence="3" key="1">
    <citation type="journal article" date="2019" name="Int. J. Syst. Evol. Microbiol.">
        <title>The Global Catalogue of Microorganisms (GCM) 10K type strain sequencing project: providing services to taxonomists for standard genome sequencing and annotation.</title>
        <authorList>
            <consortium name="The Broad Institute Genomics Platform"/>
            <consortium name="The Broad Institute Genome Sequencing Center for Infectious Disease"/>
            <person name="Wu L."/>
            <person name="Ma J."/>
        </authorList>
    </citation>
    <scope>NUCLEOTIDE SEQUENCE [LARGE SCALE GENOMIC DNA]</scope>
    <source>
        <strain evidence="3">ZS-35-S2</strain>
    </source>
</reference>
<dbReference type="EMBL" id="JBHSPR010000010">
    <property type="protein sequence ID" value="MFC6017768.1"/>
    <property type="molecule type" value="Genomic_DNA"/>
</dbReference>
<name>A0ABW1KBS5_9ACTN</name>
<keyword evidence="3" id="KW-1185">Reference proteome</keyword>
<gene>
    <name evidence="2" type="ORF">ACFP2T_16325</name>
</gene>
<proteinExistence type="predicted"/>
<feature type="compositionally biased region" description="Pro residues" evidence="1">
    <location>
        <begin position="1"/>
        <end position="15"/>
    </location>
</feature>
<organism evidence="2 3">
    <name type="scientific">Plantactinospora solaniradicis</name>
    <dbReference type="NCBI Taxonomy" id="1723736"/>
    <lineage>
        <taxon>Bacteria</taxon>
        <taxon>Bacillati</taxon>
        <taxon>Actinomycetota</taxon>
        <taxon>Actinomycetes</taxon>
        <taxon>Micromonosporales</taxon>
        <taxon>Micromonosporaceae</taxon>
        <taxon>Plantactinospora</taxon>
    </lineage>
</organism>
<dbReference type="Proteomes" id="UP001596203">
    <property type="component" value="Unassembled WGS sequence"/>
</dbReference>